<sequence>MRSLFGIDTSLSILESSKRIDPSRSPFIKARIDVSHKGVSLSDMKQQIKGLEIQDSTFKITYVKNEDLEVNETARFEERRKIEREIGLLVQGQVDLLNPEIIFGIMKVRDGWVFGRYIKSESVWLKHQKKPQNYSTALSTRVARAVVNIATPHPEGIKMIDPCCGAGTVLIEALSMGMDIVGSDLNPLVTTSARKNIAHFGFECEVALCDLRDVTGRYDVVIIDMPYNLCSVLTQEEQLDMLQSARKLAKKMVVITIENIDSLIEQADFIIIDRGVAKKSTFSRQVIVCQ</sequence>
<dbReference type="CDD" id="cd02440">
    <property type="entry name" value="AdoMet_MTases"/>
    <property type="match status" value="1"/>
</dbReference>
<dbReference type="SUPFAM" id="SSF53335">
    <property type="entry name" value="S-adenosyl-L-methionine-dependent methyltransferases"/>
    <property type="match status" value="1"/>
</dbReference>
<evidence type="ECO:0000313" key="2">
    <source>
        <dbReference type="EMBL" id="XDI38907.1"/>
    </source>
</evidence>
<gene>
    <name evidence="2" type="ORF">AB3N04_19870</name>
</gene>
<dbReference type="InterPro" id="IPR029063">
    <property type="entry name" value="SAM-dependent_MTases_sf"/>
</dbReference>
<dbReference type="Pfam" id="PF01170">
    <property type="entry name" value="UPF0020"/>
    <property type="match status" value="1"/>
</dbReference>
<protein>
    <submittedName>
        <fullName evidence="2">TRM11 family methyltransferase</fullName>
    </submittedName>
</protein>
<dbReference type="InterPro" id="IPR000241">
    <property type="entry name" value="RlmKL-like_Mtase"/>
</dbReference>
<organism evidence="2">
    <name type="scientific">Alkalihalophilus sp. As8PL</name>
    <dbReference type="NCBI Taxonomy" id="3237103"/>
    <lineage>
        <taxon>Bacteria</taxon>
        <taxon>Bacillati</taxon>
        <taxon>Bacillota</taxon>
        <taxon>Bacilli</taxon>
        <taxon>Bacillales</taxon>
        <taxon>Bacillaceae</taxon>
        <taxon>Alkalihalophilus</taxon>
    </lineage>
</organism>
<dbReference type="GO" id="GO:0016423">
    <property type="term" value="F:tRNA (guanine) methyltransferase activity"/>
    <property type="evidence" value="ECO:0007669"/>
    <property type="project" value="TreeGrafter"/>
</dbReference>
<dbReference type="AlphaFoldDB" id="A0AB39BZF3"/>
<dbReference type="Gene3D" id="3.40.50.150">
    <property type="entry name" value="Vaccinia Virus protein VP39"/>
    <property type="match status" value="1"/>
</dbReference>
<accession>A0AB39BZF3</accession>
<evidence type="ECO:0000259" key="1">
    <source>
        <dbReference type="Pfam" id="PF01170"/>
    </source>
</evidence>
<keyword evidence="2" id="KW-0808">Transferase</keyword>
<feature type="domain" description="Ribosomal RNA large subunit methyltransferase K/L-like methyltransferase" evidence="1">
    <location>
        <begin position="129"/>
        <end position="229"/>
    </location>
</feature>
<reference evidence="2" key="1">
    <citation type="submission" date="2024-07" db="EMBL/GenBank/DDBJ databases">
        <title>Identification and characteristics of an arsenic-resistant bacterial isolate, which belongs to a novel species.</title>
        <authorList>
            <person name="Juszczyk A."/>
            <person name="Kowalczyk A."/>
            <person name="Was K."/>
            <person name="Kosowicz W."/>
            <person name="Budzyn A."/>
            <person name="Latowski D."/>
        </authorList>
    </citation>
    <scope>NUCLEOTIDE SEQUENCE</scope>
    <source>
        <strain evidence="2">As8PL</strain>
    </source>
</reference>
<keyword evidence="2" id="KW-0489">Methyltransferase</keyword>
<proteinExistence type="predicted"/>
<dbReference type="EMBL" id="CP162551">
    <property type="protein sequence ID" value="XDI38907.1"/>
    <property type="molecule type" value="Genomic_DNA"/>
</dbReference>
<dbReference type="GO" id="GO:0030488">
    <property type="term" value="P:tRNA methylation"/>
    <property type="evidence" value="ECO:0007669"/>
    <property type="project" value="TreeGrafter"/>
</dbReference>
<dbReference type="PANTHER" id="PTHR14911">
    <property type="entry name" value="THUMP DOMAIN-CONTAINING"/>
    <property type="match status" value="1"/>
</dbReference>
<dbReference type="RefSeq" id="WP_368506107.1">
    <property type="nucleotide sequence ID" value="NZ_CP162551.1"/>
</dbReference>
<name>A0AB39BZF3_9BACI</name>
<dbReference type="PANTHER" id="PTHR14911:SF13">
    <property type="entry name" value="TRNA (GUANINE(6)-N2)-METHYLTRANSFERASE THUMP3"/>
    <property type="match status" value="1"/>
</dbReference>